<dbReference type="GO" id="GO:0005634">
    <property type="term" value="C:nucleus"/>
    <property type="evidence" value="ECO:0000318"/>
    <property type="project" value="GO_Central"/>
</dbReference>
<dbReference type="GO" id="GO:0000976">
    <property type="term" value="F:transcription cis-regulatory region binding"/>
    <property type="evidence" value="ECO:0000318"/>
    <property type="project" value="GO_Central"/>
</dbReference>
<proteinExistence type="predicted"/>
<dbReference type="GO" id="GO:0009740">
    <property type="term" value="P:gibberellic acid mediated signaling pathway"/>
    <property type="evidence" value="ECO:0000318"/>
    <property type="project" value="GO_Central"/>
</dbReference>
<dbReference type="OrthoDB" id="1939583at2759"/>
<reference evidence="4" key="1">
    <citation type="submission" date="2013-07" db="EMBL/GenBank/DDBJ databases">
        <title>The genome of Eucalyptus grandis.</title>
        <authorList>
            <person name="Schmutz J."/>
            <person name="Hayes R."/>
            <person name="Myburg A."/>
            <person name="Tuskan G."/>
            <person name="Grattapaglia D."/>
            <person name="Rokhsar D.S."/>
        </authorList>
    </citation>
    <scope>NUCLEOTIDE SEQUENCE</scope>
    <source>
        <tissue evidence="4">Leaf extractions</tissue>
    </source>
</reference>
<dbReference type="AlphaFoldDB" id="A0A059D5X4"/>
<evidence type="ECO:0000256" key="1">
    <source>
        <dbReference type="PROSITE-ProRule" id="PRU00042"/>
    </source>
</evidence>
<feature type="domain" description="C2H2-type" evidence="3">
    <location>
        <begin position="96"/>
        <end position="123"/>
    </location>
</feature>
<feature type="compositionally biased region" description="Basic and acidic residues" evidence="2">
    <location>
        <begin position="71"/>
        <end position="90"/>
    </location>
</feature>
<keyword evidence="1" id="KW-0863">Zinc-finger</keyword>
<dbReference type="InterPro" id="IPR013087">
    <property type="entry name" value="Znf_C2H2_type"/>
</dbReference>
<sequence>MSRDQIAREVSTSSNLLSLTWVSENGGSSGSCAEKKLKLFGFELNPPKNDPTCSKLESPEGDESVNSSNTVKEKSSARATTDHHHQVDDESHNKKFECQYCFKEFANSQALGGHQNAHKKERLKKKRLQIQARKASLHQYLQPLQNNLHLFNFQGSASTSSSGSWFFYEPYSNSSDHQFTLYDESQISFSPVVDQDARFNGFDSDDLHQVLQYNPPNISFQQDSCMFPLTCGERSGGSYHLPMDTAGSAGPKQISCKSLDLQLGLSVQSNIPG</sequence>
<dbReference type="GO" id="GO:0009736">
    <property type="term" value="P:cytokinin-activated signaling pathway"/>
    <property type="evidence" value="ECO:0000318"/>
    <property type="project" value="GO_Central"/>
</dbReference>
<dbReference type="SUPFAM" id="SSF57667">
    <property type="entry name" value="beta-beta-alpha zinc fingers"/>
    <property type="match status" value="1"/>
</dbReference>
<evidence type="ECO:0000313" key="4">
    <source>
        <dbReference type="EMBL" id="KCW85821.1"/>
    </source>
</evidence>
<name>A0A059D5X4_EUCGR</name>
<evidence type="ECO:0000259" key="3">
    <source>
        <dbReference type="PROSITE" id="PS50157"/>
    </source>
</evidence>
<protein>
    <recommendedName>
        <fullName evidence="3">C2H2-type domain-containing protein</fullName>
    </recommendedName>
</protein>
<evidence type="ECO:0000256" key="2">
    <source>
        <dbReference type="SAM" id="MobiDB-lite"/>
    </source>
</evidence>
<dbReference type="eggNOG" id="ENOG502RPI7">
    <property type="taxonomic scope" value="Eukaryota"/>
</dbReference>
<gene>
    <name evidence="4" type="ORF">EUGRSUZ_B02564</name>
</gene>
<dbReference type="GO" id="GO:0010026">
    <property type="term" value="P:trichome differentiation"/>
    <property type="evidence" value="ECO:0000318"/>
    <property type="project" value="GO_Central"/>
</dbReference>
<dbReference type="GO" id="GO:0008270">
    <property type="term" value="F:zinc ion binding"/>
    <property type="evidence" value="ECO:0007669"/>
    <property type="project" value="UniProtKB-KW"/>
</dbReference>
<dbReference type="PROSITE" id="PS00028">
    <property type="entry name" value="ZINC_FINGER_C2H2_1"/>
    <property type="match status" value="1"/>
</dbReference>
<accession>A0A059D5X4</accession>
<dbReference type="KEGG" id="egr:104432929"/>
<dbReference type="EMBL" id="KK198754">
    <property type="protein sequence ID" value="KCW85821.1"/>
    <property type="molecule type" value="Genomic_DNA"/>
</dbReference>
<dbReference type="Gene3D" id="3.30.160.60">
    <property type="entry name" value="Classic Zinc Finger"/>
    <property type="match status" value="1"/>
</dbReference>
<dbReference type="GO" id="GO:0010090">
    <property type="term" value="P:trichome morphogenesis"/>
    <property type="evidence" value="ECO:0007669"/>
    <property type="project" value="InterPro"/>
</dbReference>
<keyword evidence="1" id="KW-0862">Zinc</keyword>
<dbReference type="Gramene" id="KCW85821">
    <property type="protein sequence ID" value="KCW85821"/>
    <property type="gene ID" value="EUGRSUZ_B02564"/>
</dbReference>
<dbReference type="PANTHER" id="PTHR46353">
    <property type="entry name" value="ZINC FINGER PROTEIN 5"/>
    <property type="match status" value="1"/>
</dbReference>
<dbReference type="STRING" id="71139.A0A059D5X4"/>
<keyword evidence="1" id="KW-0479">Metal-binding</keyword>
<dbReference type="GO" id="GO:0003700">
    <property type="term" value="F:DNA-binding transcription factor activity"/>
    <property type="evidence" value="ECO:0000318"/>
    <property type="project" value="GO_Central"/>
</dbReference>
<feature type="region of interest" description="Disordered" evidence="2">
    <location>
        <begin position="43"/>
        <end position="90"/>
    </location>
</feature>
<dbReference type="PROSITE" id="PS50157">
    <property type="entry name" value="ZINC_FINGER_C2H2_2"/>
    <property type="match status" value="1"/>
</dbReference>
<dbReference type="InterPro" id="IPR036236">
    <property type="entry name" value="Znf_C2H2_sf"/>
</dbReference>
<dbReference type="InParanoid" id="A0A059D5X4"/>
<dbReference type="PANTHER" id="PTHR46353:SF5">
    <property type="entry name" value="ZINC FINGER PROTEIN 5"/>
    <property type="match status" value="1"/>
</dbReference>
<dbReference type="OMA" id="HTCDSGN"/>
<dbReference type="FunCoup" id="A0A059D5X4">
    <property type="interactions" value="1"/>
</dbReference>
<dbReference type="InterPro" id="IPR044299">
    <property type="entry name" value="GIS3/ZFP5/ZFP6"/>
</dbReference>
<organism evidence="4">
    <name type="scientific">Eucalyptus grandis</name>
    <name type="common">Flooded gum</name>
    <dbReference type="NCBI Taxonomy" id="71139"/>
    <lineage>
        <taxon>Eukaryota</taxon>
        <taxon>Viridiplantae</taxon>
        <taxon>Streptophyta</taxon>
        <taxon>Embryophyta</taxon>
        <taxon>Tracheophyta</taxon>
        <taxon>Spermatophyta</taxon>
        <taxon>Magnoliopsida</taxon>
        <taxon>eudicotyledons</taxon>
        <taxon>Gunneridae</taxon>
        <taxon>Pentapetalae</taxon>
        <taxon>rosids</taxon>
        <taxon>malvids</taxon>
        <taxon>Myrtales</taxon>
        <taxon>Myrtaceae</taxon>
        <taxon>Myrtoideae</taxon>
        <taxon>Eucalypteae</taxon>
        <taxon>Eucalyptus</taxon>
    </lineage>
</organism>